<sequence length="138" mass="15958">MVSSFKSKAKKIVFMCVIPFKLANRPSEFNLYIGTSIEEILGEIGEIQSCFEIENKRKIMILKFKSENSKKIAKTKEIKFLVKAIEFAESLNYSEEYKFITLSSYNGLGLCEFFQKSYQILSNIGEFIDIMALKYTKI</sequence>
<accession>A0A1R1YQE2</accession>
<organism evidence="1 2">
    <name type="scientific">Smittium culicis</name>
    <dbReference type="NCBI Taxonomy" id="133412"/>
    <lineage>
        <taxon>Eukaryota</taxon>
        <taxon>Fungi</taxon>
        <taxon>Fungi incertae sedis</taxon>
        <taxon>Zoopagomycota</taxon>
        <taxon>Kickxellomycotina</taxon>
        <taxon>Harpellomycetes</taxon>
        <taxon>Harpellales</taxon>
        <taxon>Legeriomycetaceae</taxon>
        <taxon>Smittium</taxon>
    </lineage>
</organism>
<name>A0A1R1YQE2_9FUNG</name>
<keyword evidence="2" id="KW-1185">Reference proteome</keyword>
<comment type="caution">
    <text evidence="1">The sequence shown here is derived from an EMBL/GenBank/DDBJ whole genome shotgun (WGS) entry which is preliminary data.</text>
</comment>
<evidence type="ECO:0000313" key="1">
    <source>
        <dbReference type="EMBL" id="OMJ29104.1"/>
    </source>
</evidence>
<protein>
    <submittedName>
        <fullName evidence="1">Uncharacterized protein</fullName>
    </submittedName>
</protein>
<evidence type="ECO:0000313" key="2">
    <source>
        <dbReference type="Proteomes" id="UP000187429"/>
    </source>
</evidence>
<proteinExistence type="predicted"/>
<gene>
    <name evidence="1" type="ORF">AYI69_g1403</name>
</gene>
<dbReference type="Proteomes" id="UP000187429">
    <property type="component" value="Unassembled WGS sequence"/>
</dbReference>
<dbReference type="AlphaFoldDB" id="A0A1R1YQE2"/>
<reference evidence="2" key="1">
    <citation type="submission" date="2017-01" db="EMBL/GenBank/DDBJ databases">
        <authorList>
            <person name="Wang Y."/>
            <person name="White M."/>
            <person name="Kvist S."/>
            <person name="Moncalvo J.-M."/>
        </authorList>
    </citation>
    <scope>NUCLEOTIDE SEQUENCE [LARGE SCALE GENOMIC DNA]</scope>
    <source>
        <strain evidence="2">ID-206-W2</strain>
    </source>
</reference>
<dbReference type="EMBL" id="LSSM01000376">
    <property type="protein sequence ID" value="OMJ29104.1"/>
    <property type="molecule type" value="Genomic_DNA"/>
</dbReference>